<dbReference type="GO" id="GO:0022857">
    <property type="term" value="F:transmembrane transporter activity"/>
    <property type="evidence" value="ECO:0007669"/>
    <property type="project" value="InterPro"/>
</dbReference>
<name>C0FZ14_9FIRM</name>
<proteinExistence type="inferred from homology"/>
<reference evidence="11 12" key="2">
    <citation type="submission" date="2009-03" db="EMBL/GenBank/DDBJ databases">
        <title>Draft genome sequence of Roseburia inulinivorans (DSM 16841).</title>
        <authorList>
            <person name="Sudarsanam P."/>
            <person name="Ley R."/>
            <person name="Guruge J."/>
            <person name="Turnbaugh P.J."/>
            <person name="Mahowald M."/>
            <person name="Liep D."/>
            <person name="Gordon J."/>
        </authorList>
    </citation>
    <scope>NUCLEOTIDE SEQUENCE [LARGE SCALE GENOMIC DNA]</scope>
    <source>
        <strain evidence="11 12">DSM 16841</strain>
    </source>
</reference>
<evidence type="ECO:0000256" key="5">
    <source>
        <dbReference type="ARBA" id="ARBA00022692"/>
    </source>
</evidence>
<keyword evidence="3 9" id="KW-0813">Transport</keyword>
<evidence type="ECO:0000256" key="2">
    <source>
        <dbReference type="ARBA" id="ARBA00010072"/>
    </source>
</evidence>
<dbReference type="GO" id="GO:0006865">
    <property type="term" value="P:amino acid transport"/>
    <property type="evidence" value="ECO:0007669"/>
    <property type="project" value="UniProtKB-KW"/>
</dbReference>
<comment type="subcellular location">
    <subcellularLocation>
        <location evidence="1 9">Cell membrane</location>
        <topology evidence="1 9">Multi-pass membrane protein</topology>
    </subcellularLocation>
</comment>
<dbReference type="EMBL" id="ACFY01000161">
    <property type="protein sequence ID" value="EEG92134.1"/>
    <property type="molecule type" value="Genomic_DNA"/>
</dbReference>
<evidence type="ECO:0000256" key="7">
    <source>
        <dbReference type="ARBA" id="ARBA00022989"/>
    </source>
</evidence>
<evidence type="ECO:0000313" key="11">
    <source>
        <dbReference type="EMBL" id="EEG92134.1"/>
    </source>
</evidence>
<dbReference type="PANTHER" id="PTHR30614:SF37">
    <property type="entry name" value="AMINO-ACID ABC TRANSPORTER PERMEASE PROTEIN YHDX-RELATED"/>
    <property type="match status" value="1"/>
</dbReference>
<accession>C0FZ14</accession>
<evidence type="ECO:0000256" key="3">
    <source>
        <dbReference type="ARBA" id="ARBA00022448"/>
    </source>
</evidence>
<keyword evidence="8 9" id="KW-0472">Membrane</keyword>
<evidence type="ECO:0000256" key="1">
    <source>
        <dbReference type="ARBA" id="ARBA00004651"/>
    </source>
</evidence>
<keyword evidence="6" id="KW-0029">Amino-acid transport</keyword>
<dbReference type="CDD" id="cd06261">
    <property type="entry name" value="TM_PBP2"/>
    <property type="match status" value="1"/>
</dbReference>
<evidence type="ECO:0000259" key="10">
    <source>
        <dbReference type="PROSITE" id="PS50928"/>
    </source>
</evidence>
<keyword evidence="5 9" id="KW-0812">Transmembrane</keyword>
<dbReference type="Proteomes" id="UP000003561">
    <property type="component" value="Unassembled WGS sequence"/>
</dbReference>
<organism evidence="11 12">
    <name type="scientific">Roseburia inulinivorans DSM 16841</name>
    <dbReference type="NCBI Taxonomy" id="622312"/>
    <lineage>
        <taxon>Bacteria</taxon>
        <taxon>Bacillati</taxon>
        <taxon>Bacillota</taxon>
        <taxon>Clostridia</taxon>
        <taxon>Lachnospirales</taxon>
        <taxon>Lachnospiraceae</taxon>
        <taxon>Roseburia</taxon>
    </lineage>
</organism>
<dbReference type="InterPro" id="IPR035906">
    <property type="entry name" value="MetI-like_sf"/>
</dbReference>
<feature type="transmembrane region" description="Helical" evidence="9">
    <location>
        <begin position="23"/>
        <end position="48"/>
    </location>
</feature>
<dbReference type="InterPro" id="IPR000515">
    <property type="entry name" value="MetI-like"/>
</dbReference>
<evidence type="ECO:0000256" key="8">
    <source>
        <dbReference type="ARBA" id="ARBA00023136"/>
    </source>
</evidence>
<evidence type="ECO:0000256" key="4">
    <source>
        <dbReference type="ARBA" id="ARBA00022475"/>
    </source>
</evidence>
<keyword evidence="4" id="KW-1003">Cell membrane</keyword>
<feature type="transmembrane region" description="Helical" evidence="9">
    <location>
        <begin position="194"/>
        <end position="215"/>
    </location>
</feature>
<comment type="similarity">
    <text evidence="2">Belongs to the binding-protein-dependent transport system permease family. HisMQ subfamily.</text>
</comment>
<evidence type="ECO:0000313" key="12">
    <source>
        <dbReference type="Proteomes" id="UP000003561"/>
    </source>
</evidence>
<sequence>MKEEGNILNWEFILKYLPMYEKAAWLTLRIGLLGIVFAIIVGFVCSTIQYYKVPVLRQIVAVYIELSRNTPLLVQLFFIYYGLPKIGIQTNAEACGVAGLAFLGGSYMAEAFRSGLEAIEPIQTESAYSLGMNRCQTMRYIILPQAMSISVPAFVANVIFLLKETSVFSAISLMDLMFTAKDLIGLYYKTTESLFLLVVFYLILLLPISILGSLLERRLRYAGFGA</sequence>
<dbReference type="Pfam" id="PF00528">
    <property type="entry name" value="BPD_transp_1"/>
    <property type="match status" value="1"/>
</dbReference>
<dbReference type="GO" id="GO:0043190">
    <property type="term" value="C:ATP-binding cassette (ABC) transporter complex"/>
    <property type="evidence" value="ECO:0007669"/>
    <property type="project" value="InterPro"/>
</dbReference>
<gene>
    <name evidence="11" type="ORF">ROSEINA2194_04004</name>
</gene>
<evidence type="ECO:0000256" key="9">
    <source>
        <dbReference type="RuleBase" id="RU363032"/>
    </source>
</evidence>
<dbReference type="InterPro" id="IPR043429">
    <property type="entry name" value="ArtM/GltK/GlnP/TcyL/YhdX-like"/>
</dbReference>
<feature type="transmembrane region" description="Helical" evidence="9">
    <location>
        <begin position="140"/>
        <end position="161"/>
    </location>
</feature>
<feature type="domain" description="ABC transmembrane type-1" evidence="10">
    <location>
        <begin position="24"/>
        <end position="212"/>
    </location>
</feature>
<dbReference type="PANTHER" id="PTHR30614">
    <property type="entry name" value="MEMBRANE COMPONENT OF AMINO ACID ABC TRANSPORTER"/>
    <property type="match status" value="1"/>
</dbReference>
<dbReference type="eggNOG" id="COG0765">
    <property type="taxonomic scope" value="Bacteria"/>
</dbReference>
<protein>
    <submittedName>
        <fullName evidence="11">ABC transporter, permease protein</fullName>
    </submittedName>
</protein>
<dbReference type="Gene3D" id="1.10.3720.10">
    <property type="entry name" value="MetI-like"/>
    <property type="match status" value="1"/>
</dbReference>
<dbReference type="NCBIfam" id="TIGR01726">
    <property type="entry name" value="HEQRo_perm_3TM"/>
    <property type="match status" value="1"/>
</dbReference>
<keyword evidence="7 9" id="KW-1133">Transmembrane helix</keyword>
<comment type="caution">
    <text evidence="11">The sequence shown here is derived from an EMBL/GenBank/DDBJ whole genome shotgun (WGS) entry which is preliminary data.</text>
</comment>
<dbReference type="SUPFAM" id="SSF161098">
    <property type="entry name" value="MetI-like"/>
    <property type="match status" value="1"/>
</dbReference>
<dbReference type="InterPro" id="IPR010065">
    <property type="entry name" value="AA_ABC_transptr_permease_3TM"/>
</dbReference>
<dbReference type="PROSITE" id="PS50928">
    <property type="entry name" value="ABC_TM1"/>
    <property type="match status" value="1"/>
</dbReference>
<reference evidence="11 12" key="1">
    <citation type="submission" date="2009-02" db="EMBL/GenBank/DDBJ databases">
        <authorList>
            <person name="Fulton L."/>
            <person name="Clifton S."/>
            <person name="Fulton B."/>
            <person name="Xu J."/>
            <person name="Minx P."/>
            <person name="Pepin K.H."/>
            <person name="Johnson M."/>
            <person name="Bhonagiri V."/>
            <person name="Nash W.E."/>
            <person name="Mardis E.R."/>
            <person name="Wilson R.K."/>
        </authorList>
    </citation>
    <scope>NUCLEOTIDE SEQUENCE [LARGE SCALE GENOMIC DNA]</scope>
    <source>
        <strain evidence="11 12">DSM 16841</strain>
    </source>
</reference>
<dbReference type="AlphaFoldDB" id="C0FZ14"/>
<evidence type="ECO:0000256" key="6">
    <source>
        <dbReference type="ARBA" id="ARBA00022970"/>
    </source>
</evidence>